<dbReference type="GO" id="GO:0003677">
    <property type="term" value="F:DNA binding"/>
    <property type="evidence" value="ECO:0007669"/>
    <property type="project" value="InterPro"/>
</dbReference>
<dbReference type="InterPro" id="IPR007492">
    <property type="entry name" value="LytTR_DNA-bd_dom"/>
</dbReference>
<dbReference type="Proteomes" id="UP000482653">
    <property type="component" value="Unassembled WGS sequence"/>
</dbReference>
<feature type="domain" description="HTH LytTR-type" evidence="1">
    <location>
        <begin position="1"/>
        <end position="59"/>
    </location>
</feature>
<organism evidence="2 3">
    <name type="scientific">Bacteroides cellulosilyticus</name>
    <dbReference type="NCBI Taxonomy" id="246787"/>
    <lineage>
        <taxon>Bacteria</taxon>
        <taxon>Pseudomonadati</taxon>
        <taxon>Bacteroidota</taxon>
        <taxon>Bacteroidia</taxon>
        <taxon>Bacteroidales</taxon>
        <taxon>Bacteroidaceae</taxon>
        <taxon>Bacteroides</taxon>
    </lineage>
</organism>
<proteinExistence type="predicted"/>
<evidence type="ECO:0000313" key="2">
    <source>
        <dbReference type="EMBL" id="KAA5411728.1"/>
    </source>
</evidence>
<feature type="non-terminal residue" evidence="2">
    <location>
        <position position="1"/>
    </location>
</feature>
<sequence>THLPGSDFVRIHRSAIVQVKQISRLELFGKESYQLILKNGRKLKVSNSGYRLLKERLNL</sequence>
<dbReference type="Pfam" id="PF04397">
    <property type="entry name" value="LytTR"/>
    <property type="match status" value="1"/>
</dbReference>
<dbReference type="InterPro" id="IPR046947">
    <property type="entry name" value="LytR-like"/>
</dbReference>
<gene>
    <name evidence="2" type="ORF">F2Y87_28650</name>
</gene>
<evidence type="ECO:0000259" key="1">
    <source>
        <dbReference type="PROSITE" id="PS50930"/>
    </source>
</evidence>
<reference evidence="2 3" key="1">
    <citation type="journal article" date="2019" name="Nat. Med.">
        <title>A library of human gut bacterial isolates paired with longitudinal multiomics data enables mechanistic microbiome research.</title>
        <authorList>
            <person name="Poyet M."/>
            <person name="Groussin M."/>
            <person name="Gibbons S.M."/>
            <person name="Avila-Pacheco J."/>
            <person name="Jiang X."/>
            <person name="Kearney S.M."/>
            <person name="Perrotta A.R."/>
            <person name="Berdy B."/>
            <person name="Zhao S."/>
            <person name="Lieberman T.D."/>
            <person name="Swanson P.K."/>
            <person name="Smith M."/>
            <person name="Roesemann S."/>
            <person name="Alexander J.E."/>
            <person name="Rich S.A."/>
            <person name="Livny J."/>
            <person name="Vlamakis H."/>
            <person name="Clish C."/>
            <person name="Bullock K."/>
            <person name="Deik A."/>
            <person name="Scott J."/>
            <person name="Pierce K.A."/>
            <person name="Xavier R.J."/>
            <person name="Alm E.J."/>
        </authorList>
    </citation>
    <scope>NUCLEOTIDE SEQUENCE [LARGE SCALE GENOMIC DNA]</scope>
    <source>
        <strain evidence="2 3">BIOML-A8</strain>
    </source>
</reference>
<dbReference type="RefSeq" id="WP_149948400.1">
    <property type="nucleotide sequence ID" value="NZ_VVYX01000108.1"/>
</dbReference>
<dbReference type="PROSITE" id="PS50930">
    <property type="entry name" value="HTH_LYTTR"/>
    <property type="match status" value="1"/>
</dbReference>
<dbReference type="AlphaFoldDB" id="A0A6L3JQC4"/>
<comment type="caution">
    <text evidence="2">The sequence shown here is derived from an EMBL/GenBank/DDBJ whole genome shotgun (WGS) entry which is preliminary data.</text>
</comment>
<dbReference type="PANTHER" id="PTHR37299">
    <property type="entry name" value="TRANSCRIPTIONAL REGULATOR-RELATED"/>
    <property type="match status" value="1"/>
</dbReference>
<evidence type="ECO:0000313" key="3">
    <source>
        <dbReference type="Proteomes" id="UP000482653"/>
    </source>
</evidence>
<accession>A0A6L3JQC4</accession>
<dbReference type="EMBL" id="VVYX01000108">
    <property type="protein sequence ID" value="KAA5411728.1"/>
    <property type="molecule type" value="Genomic_DNA"/>
</dbReference>
<name>A0A6L3JQC4_9BACE</name>
<protein>
    <submittedName>
        <fullName evidence="2">LytTR family transcriptional regulator</fullName>
    </submittedName>
</protein>
<dbReference type="GO" id="GO:0000156">
    <property type="term" value="F:phosphorelay response regulator activity"/>
    <property type="evidence" value="ECO:0007669"/>
    <property type="project" value="InterPro"/>
</dbReference>
<dbReference type="PANTHER" id="PTHR37299:SF1">
    <property type="entry name" value="STAGE 0 SPORULATION PROTEIN A HOMOLOG"/>
    <property type="match status" value="1"/>
</dbReference>
<dbReference type="Gene3D" id="2.40.50.1020">
    <property type="entry name" value="LytTr DNA-binding domain"/>
    <property type="match status" value="1"/>
</dbReference>